<feature type="region of interest" description="Disordered" evidence="1">
    <location>
        <begin position="31"/>
        <end position="58"/>
    </location>
</feature>
<evidence type="ECO:0000313" key="3">
    <source>
        <dbReference type="EMBL" id="NNU43529.1"/>
    </source>
</evidence>
<keyword evidence="4" id="KW-1185">Reference proteome</keyword>
<gene>
    <name evidence="3" type="ORF">HK415_10740</name>
</gene>
<protein>
    <submittedName>
        <fullName evidence="3">Uncharacterized protein</fullName>
    </submittedName>
</protein>
<dbReference type="EMBL" id="JABFCS010000001">
    <property type="protein sequence ID" value="NNU43529.1"/>
    <property type="molecule type" value="Genomic_DNA"/>
</dbReference>
<keyword evidence="2" id="KW-0812">Transmembrane</keyword>
<organism evidence="3 4">
    <name type="scientific">Ramlibacter montanisoli</name>
    <dbReference type="NCBI Taxonomy" id="2732512"/>
    <lineage>
        <taxon>Bacteria</taxon>
        <taxon>Pseudomonadati</taxon>
        <taxon>Pseudomonadota</taxon>
        <taxon>Betaproteobacteria</taxon>
        <taxon>Burkholderiales</taxon>
        <taxon>Comamonadaceae</taxon>
        <taxon>Ramlibacter</taxon>
    </lineage>
</organism>
<evidence type="ECO:0000256" key="2">
    <source>
        <dbReference type="SAM" id="Phobius"/>
    </source>
</evidence>
<sequence length="58" mass="6912">MPTDFASILLLVVTSAITFTVARILSRNWRRKRREKEEAARREGESRQVRRARERRGK</sequence>
<feature type="transmembrane region" description="Helical" evidence="2">
    <location>
        <begin position="6"/>
        <end position="26"/>
    </location>
</feature>
<feature type="compositionally biased region" description="Basic residues" evidence="1">
    <location>
        <begin position="49"/>
        <end position="58"/>
    </location>
</feature>
<evidence type="ECO:0000256" key="1">
    <source>
        <dbReference type="SAM" id="MobiDB-lite"/>
    </source>
</evidence>
<reference evidence="3 4" key="2">
    <citation type="submission" date="2020-06" db="EMBL/GenBank/DDBJ databases">
        <title>Ramlibacter rhizophilus sp. nov., isolated from rhizosphere soil of national flower Mugunghwa from South Korea.</title>
        <authorList>
            <person name="Zheng-Fei Y."/>
            <person name="Huan T."/>
        </authorList>
    </citation>
    <scope>NUCLEOTIDE SEQUENCE [LARGE SCALE GENOMIC DNA]</scope>
    <source>
        <strain evidence="3 4">B156</strain>
    </source>
</reference>
<name>A0A849KP18_9BURK</name>
<dbReference type="RefSeq" id="WP_171558834.1">
    <property type="nucleotide sequence ID" value="NZ_JABFCS010000001.1"/>
</dbReference>
<feature type="compositionally biased region" description="Basic and acidic residues" evidence="1">
    <location>
        <begin position="35"/>
        <end position="48"/>
    </location>
</feature>
<dbReference type="Proteomes" id="UP000552954">
    <property type="component" value="Unassembled WGS sequence"/>
</dbReference>
<keyword evidence="2" id="KW-0472">Membrane</keyword>
<reference evidence="3 4" key="1">
    <citation type="submission" date="2020-05" db="EMBL/GenBank/DDBJ databases">
        <authorList>
            <person name="Khan S.A."/>
            <person name="Jeon C.O."/>
            <person name="Chun B.H."/>
        </authorList>
    </citation>
    <scope>NUCLEOTIDE SEQUENCE [LARGE SCALE GENOMIC DNA]</scope>
    <source>
        <strain evidence="3 4">B156</strain>
    </source>
</reference>
<evidence type="ECO:0000313" key="4">
    <source>
        <dbReference type="Proteomes" id="UP000552954"/>
    </source>
</evidence>
<dbReference type="AlphaFoldDB" id="A0A849KP18"/>
<keyword evidence="2" id="KW-1133">Transmembrane helix</keyword>
<comment type="caution">
    <text evidence="3">The sequence shown here is derived from an EMBL/GenBank/DDBJ whole genome shotgun (WGS) entry which is preliminary data.</text>
</comment>
<proteinExistence type="predicted"/>
<accession>A0A849KP18</accession>